<dbReference type="InterPro" id="IPR023155">
    <property type="entry name" value="Cyt_c-552/4"/>
</dbReference>
<evidence type="ECO:0000256" key="1">
    <source>
        <dbReference type="ARBA" id="ARBA00022729"/>
    </source>
</evidence>
<accession>A0A7W6RY13</accession>
<evidence type="ECO:0000313" key="5">
    <source>
        <dbReference type="EMBL" id="MBB4285318.1"/>
    </source>
</evidence>
<feature type="signal peptide" evidence="3">
    <location>
        <begin position="1"/>
        <end position="41"/>
    </location>
</feature>
<feature type="transmembrane region" description="Helical" evidence="2">
    <location>
        <begin position="523"/>
        <end position="547"/>
    </location>
</feature>
<dbReference type="Pfam" id="PF11783">
    <property type="entry name" value="Cytochrome_cB"/>
    <property type="match status" value="1"/>
</dbReference>
<comment type="caution">
    <text evidence="5">The sequence shown here is derived from an EMBL/GenBank/DDBJ whole genome shotgun (WGS) entry which is preliminary data.</text>
</comment>
<dbReference type="GO" id="GO:0016491">
    <property type="term" value="F:oxidoreductase activity"/>
    <property type="evidence" value="ECO:0007669"/>
    <property type="project" value="TreeGrafter"/>
</dbReference>
<gene>
    <name evidence="5" type="ORF">GGD88_001035</name>
</gene>
<keyword evidence="2" id="KW-1133">Transmembrane helix</keyword>
<evidence type="ECO:0000256" key="3">
    <source>
        <dbReference type="SAM" id="SignalP"/>
    </source>
</evidence>
<dbReference type="Pfam" id="PF13435">
    <property type="entry name" value="Cytochrome_C554"/>
    <property type="match status" value="1"/>
</dbReference>
<dbReference type="Proteomes" id="UP000555728">
    <property type="component" value="Unassembled WGS sequence"/>
</dbReference>
<name>A0A7W6RY13_9PROT</name>
<organism evidence="5 6">
    <name type="scientific">Roseospira goensis</name>
    <dbReference type="NCBI Taxonomy" id="391922"/>
    <lineage>
        <taxon>Bacteria</taxon>
        <taxon>Pseudomonadati</taxon>
        <taxon>Pseudomonadota</taxon>
        <taxon>Alphaproteobacteria</taxon>
        <taxon>Rhodospirillales</taxon>
        <taxon>Rhodospirillaceae</taxon>
        <taxon>Roseospira</taxon>
    </lineage>
</organism>
<dbReference type="InterPro" id="IPR036280">
    <property type="entry name" value="Multihaem_cyt_sf"/>
</dbReference>
<dbReference type="PIRSF" id="PIRSF039014">
    <property type="entry name" value="OTR_cyc"/>
    <property type="match status" value="1"/>
</dbReference>
<feature type="chain" id="PRO_5031278126" evidence="3">
    <location>
        <begin position="42"/>
        <end position="560"/>
    </location>
</feature>
<evidence type="ECO:0000259" key="4">
    <source>
        <dbReference type="Pfam" id="PF13435"/>
    </source>
</evidence>
<dbReference type="PANTHER" id="PTHR35038:SF5">
    <property type="entry name" value="CYTOCHROME C-TYPE PROTEIN NRFB"/>
    <property type="match status" value="1"/>
</dbReference>
<dbReference type="NCBIfam" id="TIGR04315">
    <property type="entry name" value="octaheme_Shew"/>
    <property type="match status" value="1"/>
</dbReference>
<feature type="domain" description="Cytochrome c-552/4" evidence="4">
    <location>
        <begin position="85"/>
        <end position="165"/>
    </location>
</feature>
<keyword evidence="2" id="KW-0472">Membrane</keyword>
<dbReference type="AlphaFoldDB" id="A0A7W6RY13"/>
<dbReference type="EMBL" id="JACIGI010000006">
    <property type="protein sequence ID" value="MBB4285318.1"/>
    <property type="molecule type" value="Genomic_DNA"/>
</dbReference>
<proteinExistence type="predicted"/>
<dbReference type="PANTHER" id="PTHR35038">
    <property type="entry name" value="DISSIMILATORY SULFITE REDUCTASE SIRA"/>
    <property type="match status" value="1"/>
</dbReference>
<dbReference type="SUPFAM" id="SSF48695">
    <property type="entry name" value="Multiheme cytochromes"/>
    <property type="match status" value="1"/>
</dbReference>
<dbReference type="RefSeq" id="WP_184432401.1">
    <property type="nucleotide sequence ID" value="NZ_JACIGI010000006.1"/>
</dbReference>
<keyword evidence="6" id="KW-1185">Reference proteome</keyword>
<dbReference type="Gene3D" id="1.10.1130.10">
    <property type="entry name" value="Flavocytochrome C3, Chain A"/>
    <property type="match status" value="1"/>
</dbReference>
<reference evidence="5 6" key="1">
    <citation type="submission" date="2020-08" db="EMBL/GenBank/DDBJ databases">
        <title>Genome sequencing of Purple Non-Sulfur Bacteria from various extreme environments.</title>
        <authorList>
            <person name="Mayer M."/>
        </authorList>
    </citation>
    <scope>NUCLEOTIDE SEQUENCE [LARGE SCALE GENOMIC DNA]</scope>
    <source>
        <strain evidence="5 6">JA135</strain>
    </source>
</reference>
<evidence type="ECO:0000256" key="2">
    <source>
        <dbReference type="SAM" id="Phobius"/>
    </source>
</evidence>
<keyword evidence="1 3" id="KW-0732">Signal</keyword>
<dbReference type="InterPro" id="IPR024673">
    <property type="entry name" value="Octahem_Cyt_c"/>
</dbReference>
<dbReference type="InterPro" id="IPR051829">
    <property type="entry name" value="Multiheme_Cytochr_ET"/>
</dbReference>
<keyword evidence="2" id="KW-0812">Transmembrane</keyword>
<protein>
    <submittedName>
        <fullName evidence="5">Octaheme c-type cytochrome (Tetrathionate reductase family)</fullName>
    </submittedName>
</protein>
<sequence>MNGTVRLPPGTLTSRAARALICCILAAVLVWATTAPAPAQAGSAAAQGAITGTSRIEVAPDSTADHTTFEELQGPFDSGPAVTAACLECHVNAADQLHRTTHWTWAFDNALTGQTDLGKRNVVNNFCVATATNWPRCTSCHIGYGWKDDGFDLTQDTAVDCLVCHDTTGTYKKFPTGAGHPAYEDTTWQGKPWPAVDLARVAQAVGRTSRETCGACHFYGGGGDGVKHGDLDSSMADPDFSLDVHMDRDGLDFRCSTCHTTGSHQVTGSRYTTTAVDRIGIDVPGHTDDTRATCESCHGMAAHDDHPKLNEHTDRVACTTCHVPAFARGGPKTKMWWDWSTAGQFNDAGKPYVVKGEDGYPLYVSKKGTFEWAADVTPEYRWFNGIVRYTQRGETIDPSGVVPINAIEGSAADPDARIWPFKIMRGRQPYDSGHNVLALPHLFGKDEAAFWKSFDWDKALRGGMQAETVSFSGSYGFVETEYAWPILHMVAPKEDAVGCNECHTVGGRLAGLTDFYMPGRDTFPWLTAVGWGAAGLTLLGVLGHGLARLIAAARKRRTAA</sequence>
<evidence type="ECO:0000313" key="6">
    <source>
        <dbReference type="Proteomes" id="UP000555728"/>
    </source>
</evidence>